<protein>
    <submittedName>
        <fullName evidence="1">Uncharacterized protein</fullName>
    </submittedName>
</protein>
<organism evidence="1 2">
    <name type="scientific">Meloidogyne enterolobii</name>
    <name type="common">Root-knot nematode worm</name>
    <name type="synonym">Meloidogyne mayaguensis</name>
    <dbReference type="NCBI Taxonomy" id="390850"/>
    <lineage>
        <taxon>Eukaryota</taxon>
        <taxon>Metazoa</taxon>
        <taxon>Ecdysozoa</taxon>
        <taxon>Nematoda</taxon>
        <taxon>Chromadorea</taxon>
        <taxon>Rhabditida</taxon>
        <taxon>Tylenchina</taxon>
        <taxon>Tylenchomorpha</taxon>
        <taxon>Tylenchoidea</taxon>
        <taxon>Meloidogynidae</taxon>
        <taxon>Meloidogyninae</taxon>
        <taxon>Meloidogyne</taxon>
    </lineage>
</organism>
<evidence type="ECO:0000313" key="2">
    <source>
        <dbReference type="Proteomes" id="UP001497535"/>
    </source>
</evidence>
<dbReference type="EMBL" id="CAVMJV010000027">
    <property type="protein sequence ID" value="CAK5074767.1"/>
    <property type="molecule type" value="Genomic_DNA"/>
</dbReference>
<keyword evidence="2" id="KW-1185">Reference proteome</keyword>
<sequence>METKTPLKLSASCIENCLRIKATDDKLIKSESKQILVDAINFVENVKILQLNELLKNEGGHYIPSLEDIQEDIRKNLEALKLRIMKSDFQIPEMISNKPVKKQGMWIQEKPIYIAQRKHNNPIGRDDFPKRTRGSFCYICGIKSLGMLKCASPSCFVHFHYECAKSTNTGGYTFESMRRNSKLYCSLHHCTACFADHNRTRCFNGKLFACDQCELAWHEDCIPGGCEIDEKGKIICPRHVIFDDATNLHLQHCADCQQGPLQGEKLVKCTKCFRSMHFKCYSRPKRDYVMDTSEEREIATCHWCDMFDFVRYNEYAMARFSRQKWYPCQIIKNDEFPIKSPQLGAVGYLCVKWLPYRGKIYYNILSHNRVITMTHSDYFYITEASKSDIFAEWTSAQEFMLKNSLTQRPLKTDQIPDKLFSNGEKIVKQLNQNKYSKSELKMPRDRLFGRDNCKCPSDAADRCGPSSKCINRALNMECPKDCNELPNKPCNNRRISEGKNCIQVKIEYFHGKGYGAISMEDISAGGFVGEYTGEVIDEEEKRRRIDRIASLQSNEAQYYIMELDDKRAIDAQYYGNDMRYVNHSCNPNCIIQQFQSDFDLHLVLIAKRNISKGEELSFDYNMQRQGLWSEVPSCHCGEINCTGILAADPATRRRWGDLDSSSSKTTKNSKSHRSLSVPSNENSVQDVPLLAKSTGYKRKKLEDTTNNKLNLKKAKVTNNTTCVVCNDVATGNHYSVPSCNGCKTFFRRAIVNNRNFACMGNGNCIVDKGVRCACRACRLEKCIKMGMDTNSIQSERDRIGYTKRKRRDKNEQTNKDEEHEKLENLAENEFDVSDEEDISFHGSIDLHNGNNLSNIRVNNKTSNSFDGILERLTQLENNFTLLLSRGEIHPYGTLEEALKAPSIFSRPINVKLSDPIVTPNKDKQKMPFWRSRIIALYIDWAKTFATFRKLPYSDKVALITNHASSYMIMCEAFRTPELISDEKIIDGIERIAEKLPRESLIFPPQNFEFKNSTSTNSNNLENFESSTTTTQPPKKYSKIVEPTESCDKLVNNTHQISPKNNFDIENENNNSTNNLPSTSTSPDNFATSSSNSQMSNNNDNNMHAFFDPRLIRDGNNCLETGVRSVVDVPPSVHYPTVGCLSGLTPVMAAMIDCVMKPFRRLNISTTEFAALQAIMFFDPDTESLDAASQRNVCAEQKKMISAFYTHICHFHETCEAQKRFSSILLRIPMIRKVAAKKNESLQIIDLFNLFTLNSLVKETTLGIK</sequence>
<accession>A0ACB0Z8J5</accession>
<comment type="caution">
    <text evidence="1">The sequence shown here is derived from an EMBL/GenBank/DDBJ whole genome shotgun (WGS) entry which is preliminary data.</text>
</comment>
<dbReference type="Proteomes" id="UP001497535">
    <property type="component" value="Unassembled WGS sequence"/>
</dbReference>
<evidence type="ECO:0000313" key="1">
    <source>
        <dbReference type="EMBL" id="CAK5074767.1"/>
    </source>
</evidence>
<reference evidence="1" key="1">
    <citation type="submission" date="2023-11" db="EMBL/GenBank/DDBJ databases">
        <authorList>
            <person name="Poullet M."/>
        </authorList>
    </citation>
    <scope>NUCLEOTIDE SEQUENCE</scope>
    <source>
        <strain evidence="1">E1834</strain>
    </source>
</reference>
<gene>
    <name evidence="1" type="ORF">MENTE1834_LOCUS21533</name>
</gene>
<proteinExistence type="predicted"/>
<name>A0ACB0Z8J5_MELEN</name>